<keyword evidence="3" id="KW-1185">Reference proteome</keyword>
<dbReference type="GO" id="GO:0005634">
    <property type="term" value="C:nucleus"/>
    <property type="evidence" value="ECO:0007669"/>
    <property type="project" value="UniProtKB-SubCell"/>
</dbReference>
<feature type="non-terminal residue" evidence="2">
    <location>
        <position position="165"/>
    </location>
</feature>
<dbReference type="EMBL" id="JAHLQT010024020">
    <property type="protein sequence ID" value="KAG7165639.1"/>
    <property type="molecule type" value="Genomic_DNA"/>
</dbReference>
<dbReference type="InterPro" id="IPR009057">
    <property type="entry name" value="Homeodomain-like_sf"/>
</dbReference>
<comment type="caution">
    <text evidence="2">The sequence shown here is derived from an EMBL/GenBank/DDBJ whole genome shotgun (WGS) entry which is preliminary data.</text>
</comment>
<evidence type="ECO:0000313" key="2">
    <source>
        <dbReference type="EMBL" id="KAG7165639.1"/>
    </source>
</evidence>
<sequence length="165" mass="19080">MRDWPSEMSRRVTTRVDITAVIALYKANHELRDISAQTGVRLRVVHKLVKSYRELGEDMLPFPLPKSGRPKLLSLRTLEVISRQINTRSERETPVFSATSPYAVFGNPYVIPLDLKASVHCRKPLLTERPKENRVKFCKKCAVWGLGSWRSVLWSDMAKIFLDWQ</sequence>
<dbReference type="SUPFAM" id="SSF46689">
    <property type="entry name" value="Homeodomain-like"/>
    <property type="match status" value="1"/>
</dbReference>
<dbReference type="Gene3D" id="3.30.420.10">
    <property type="entry name" value="Ribonuclease H-like superfamily/Ribonuclease H"/>
    <property type="match status" value="1"/>
</dbReference>
<gene>
    <name evidence="2" type="primary">Tcb1-L10</name>
    <name evidence="2" type="ORF">Hamer_G013146</name>
</gene>
<evidence type="ECO:0000256" key="1">
    <source>
        <dbReference type="ARBA" id="ARBA00004123"/>
    </source>
</evidence>
<name>A0A8J5K625_HOMAM</name>
<reference evidence="2" key="1">
    <citation type="journal article" date="2021" name="Sci. Adv.">
        <title>The American lobster genome reveals insights on longevity, neural, and immune adaptations.</title>
        <authorList>
            <person name="Polinski J.M."/>
            <person name="Zimin A.V."/>
            <person name="Clark K.F."/>
            <person name="Kohn A.B."/>
            <person name="Sadowski N."/>
            <person name="Timp W."/>
            <person name="Ptitsyn A."/>
            <person name="Khanna P."/>
            <person name="Romanova D.Y."/>
            <person name="Williams P."/>
            <person name="Greenwood S.J."/>
            <person name="Moroz L.L."/>
            <person name="Walt D.R."/>
            <person name="Bodnar A.G."/>
        </authorList>
    </citation>
    <scope>NUCLEOTIDE SEQUENCE</scope>
    <source>
        <strain evidence="2">GMGI-L3</strain>
    </source>
</reference>
<dbReference type="Proteomes" id="UP000747542">
    <property type="component" value="Unassembled WGS sequence"/>
</dbReference>
<organism evidence="2 3">
    <name type="scientific">Homarus americanus</name>
    <name type="common">American lobster</name>
    <dbReference type="NCBI Taxonomy" id="6706"/>
    <lineage>
        <taxon>Eukaryota</taxon>
        <taxon>Metazoa</taxon>
        <taxon>Ecdysozoa</taxon>
        <taxon>Arthropoda</taxon>
        <taxon>Crustacea</taxon>
        <taxon>Multicrustacea</taxon>
        <taxon>Malacostraca</taxon>
        <taxon>Eumalacostraca</taxon>
        <taxon>Eucarida</taxon>
        <taxon>Decapoda</taxon>
        <taxon>Pleocyemata</taxon>
        <taxon>Astacidea</taxon>
        <taxon>Nephropoidea</taxon>
        <taxon>Nephropidae</taxon>
        <taxon>Homarus</taxon>
    </lineage>
</organism>
<dbReference type="GO" id="GO:0003676">
    <property type="term" value="F:nucleic acid binding"/>
    <property type="evidence" value="ECO:0007669"/>
    <property type="project" value="InterPro"/>
</dbReference>
<evidence type="ECO:0000313" key="3">
    <source>
        <dbReference type="Proteomes" id="UP000747542"/>
    </source>
</evidence>
<dbReference type="InterPro" id="IPR036397">
    <property type="entry name" value="RNaseH_sf"/>
</dbReference>
<accession>A0A8J5K625</accession>
<protein>
    <submittedName>
        <fullName evidence="2">Putative Transposable element Tcb1 transposase-like 10</fullName>
    </submittedName>
</protein>
<comment type="subcellular location">
    <subcellularLocation>
        <location evidence="1">Nucleus</location>
    </subcellularLocation>
</comment>
<proteinExistence type="predicted"/>
<dbReference type="AlphaFoldDB" id="A0A8J5K625"/>